<evidence type="ECO:0000313" key="2">
    <source>
        <dbReference type="Proteomes" id="UP000635628"/>
    </source>
</evidence>
<comment type="caution">
    <text evidence="1">The sequence shown here is derived from an EMBL/GenBank/DDBJ whole genome shotgun (WGS) entry which is preliminary data.</text>
</comment>
<keyword evidence="2" id="KW-1185">Reference proteome</keyword>
<protein>
    <submittedName>
        <fullName evidence="1">Uncharacterized protein</fullName>
    </submittedName>
</protein>
<reference evidence="1" key="1">
    <citation type="submission" date="2020-05" db="EMBL/GenBank/DDBJ databases">
        <authorList>
            <person name="Petersen J."/>
            <person name="Sayavedra L."/>
        </authorList>
    </citation>
    <scope>NUCLEOTIDE SEQUENCE</scope>
    <source>
        <strain evidence="1">B azoricus SOX Menez Gwen</strain>
    </source>
</reference>
<organism evidence="1 2">
    <name type="scientific">Bathymodiolus azoricus thioautotrophic gill symbiont</name>
    <dbReference type="NCBI Taxonomy" id="235205"/>
    <lineage>
        <taxon>Bacteria</taxon>
        <taxon>Pseudomonadati</taxon>
        <taxon>Pseudomonadota</taxon>
        <taxon>Gammaproteobacteria</taxon>
        <taxon>sulfur-oxidizing symbionts</taxon>
    </lineage>
</organism>
<proteinExistence type="predicted"/>
<dbReference type="Proteomes" id="UP000635628">
    <property type="component" value="Unassembled WGS sequence"/>
</dbReference>
<name>A0ACA8ZUP4_9GAMM</name>
<dbReference type="EMBL" id="CAESAP020000319">
    <property type="protein sequence ID" value="CAB5506304.1"/>
    <property type="molecule type" value="Genomic_DNA"/>
</dbReference>
<accession>A0ACA8ZUP4</accession>
<sequence length="107" mass="12616">MVLVWLEWVFKGRLIKHNSQLLKDLVGKDDVELYADSTYCSQEIEDYLSEIKCNSQVHEKIHLVSNKKPIITRNLKLGCEQHVFGFMTNSMNDVLHMRQIDRKRLVL</sequence>
<gene>
    <name evidence="1" type="ORF">AZO1586R_2059</name>
</gene>
<evidence type="ECO:0000313" key="1">
    <source>
        <dbReference type="EMBL" id="CAB5506304.1"/>
    </source>
</evidence>